<evidence type="ECO:0000313" key="2">
    <source>
        <dbReference type="Proteomes" id="UP000196005"/>
    </source>
</evidence>
<dbReference type="EMBL" id="CP021416">
    <property type="protein sequence ID" value="ARU48160.1"/>
    <property type="molecule type" value="Genomic_DNA"/>
</dbReference>
<dbReference type="AlphaFoldDB" id="A0A1Y0HJM4"/>
<sequence>MKQTDYAGLSHLRDYLQDFEDDYVVIGGFATLMLLDRELEGHGKATFDIDLVLLTSKNIHITQKIKEYIKEGLYEIQKGARDQYIYYRFIKPKIEGFAKEIELFASNENDLELDADQRIIPIDPEEGLYSLSAIMLDPEYFEMIKQNVEKSTIAPCTNTQATIMLKMSAFRDLKEREDDKYKKHRRDIFKLSLLLTGEEKISLTGKMKEDFNAFIEHVETKIDAKAFKSITDPLMIDKVELLTTLKKVYTND</sequence>
<proteinExistence type="predicted"/>
<dbReference type="Proteomes" id="UP000196005">
    <property type="component" value="Chromosome"/>
</dbReference>
<gene>
    <name evidence="1" type="ORF">Sdiek1_0994</name>
</gene>
<dbReference type="OrthoDB" id="9795020at2"/>
<name>A0A1Y0HJM4_9BACT</name>
<evidence type="ECO:0008006" key="3">
    <source>
        <dbReference type="Google" id="ProtNLM"/>
    </source>
</evidence>
<evidence type="ECO:0000313" key="1">
    <source>
        <dbReference type="EMBL" id="ARU48160.1"/>
    </source>
</evidence>
<reference evidence="2" key="1">
    <citation type="submission" date="2017-05" db="EMBL/GenBank/DDBJ databases">
        <title>Dechlorination kinetics govern the competition between two new strains of the genus Sulfurospirillum.</title>
        <authorList>
            <person name="Buttet G.F."/>
            <person name="Murray A.M."/>
            <person name="Goris T."/>
            <person name="Burion M."/>
            <person name="Lin B."/>
            <person name="Rolle M."/>
            <person name="Maillard J."/>
        </authorList>
    </citation>
    <scope>NUCLEOTIDE SEQUENCE [LARGE SCALE GENOMIC DNA]</scope>
    <source>
        <strain evidence="2">SL2-1</strain>
    </source>
</reference>
<dbReference type="KEGG" id="suls:Sdiek1_0994"/>
<dbReference type="RefSeq" id="WP_087438159.1">
    <property type="nucleotide sequence ID" value="NZ_CP021416.1"/>
</dbReference>
<organism evidence="1 2">
    <name type="scientific">Sulfurospirillum diekertiae</name>
    <dbReference type="NCBI Taxonomy" id="1854492"/>
    <lineage>
        <taxon>Bacteria</taxon>
        <taxon>Pseudomonadati</taxon>
        <taxon>Campylobacterota</taxon>
        <taxon>Epsilonproteobacteria</taxon>
        <taxon>Campylobacterales</taxon>
        <taxon>Sulfurospirillaceae</taxon>
        <taxon>Sulfurospirillum</taxon>
    </lineage>
</organism>
<accession>A0A1Y0HJM4</accession>
<protein>
    <recommendedName>
        <fullName evidence="3">Nucleotidyl transferase AbiEii/AbiGii toxin family protein</fullName>
    </recommendedName>
</protein>
<keyword evidence="2" id="KW-1185">Reference proteome</keyword>